<accession>Q5DN26</accession>
<keyword evidence="1" id="KW-0812">Transmembrane</keyword>
<evidence type="ECO:0000313" key="3">
    <source>
        <dbReference type="Proteomes" id="UP000000993"/>
    </source>
</evidence>
<keyword evidence="1" id="KW-1133">Transmembrane helix</keyword>
<name>Q5DN26_9CAUD</name>
<dbReference type="KEGG" id="vg:3342392"/>
<keyword evidence="3" id="KW-1185">Reference proteome</keyword>
<keyword evidence="1" id="KW-0472">Membrane</keyword>
<dbReference type="RefSeq" id="YP_224003.1">
    <property type="nucleotide sequence ID" value="NC_006938.1"/>
</dbReference>
<organism evidence="2 3">
    <name type="scientific">Alphaproteobacteria phage PhiJL001</name>
    <dbReference type="NCBI Taxonomy" id="2681607"/>
    <lineage>
        <taxon>Viruses</taxon>
        <taxon>Duplodnaviria</taxon>
        <taxon>Heunggongvirae</taxon>
        <taxon>Uroviricota</taxon>
        <taxon>Caudoviricetes</taxon>
        <taxon>Mesyanzhinovviridae</taxon>
        <taxon>Keylargovirus</taxon>
        <taxon>Keylargovirus JL001</taxon>
    </lineage>
</organism>
<dbReference type="GeneID" id="3342392"/>
<proteinExistence type="predicted"/>
<protein>
    <submittedName>
        <fullName evidence="2">Gp79</fullName>
    </submittedName>
</protein>
<feature type="transmembrane region" description="Helical" evidence="1">
    <location>
        <begin position="21"/>
        <end position="42"/>
    </location>
</feature>
<reference evidence="2 3" key="1">
    <citation type="journal article" date="2005" name="Appl. Environ. Microbiol.">
        <title>Genomic analysis of bacteriophage PhiJL001: insights into its interaction with a sponge-associated alpha-proteobacterium.</title>
        <authorList>
            <person name="Lohr J.E."/>
            <person name="Chen F."/>
            <person name="Hill R.T."/>
        </authorList>
    </citation>
    <scope>NUCLEOTIDE SEQUENCE</scope>
</reference>
<dbReference type="EMBL" id="AY576273">
    <property type="protein sequence ID" value="AAT69469.1"/>
    <property type="molecule type" value="Genomic_DNA"/>
</dbReference>
<evidence type="ECO:0000256" key="1">
    <source>
        <dbReference type="SAM" id="Phobius"/>
    </source>
</evidence>
<evidence type="ECO:0000313" key="2">
    <source>
        <dbReference type="EMBL" id="AAT69469.1"/>
    </source>
</evidence>
<sequence length="43" mass="4916">MNLDENDLEAIRERVKTRWMSLDRAVQIAILAGLGVLIFAILF</sequence>
<gene>
    <name evidence="2" type="ORF">JL001p79</name>
</gene>
<dbReference type="Proteomes" id="UP000000993">
    <property type="component" value="Segment"/>
</dbReference>